<dbReference type="Proteomes" id="UP000176631">
    <property type="component" value="Unassembled WGS sequence"/>
</dbReference>
<reference evidence="6 7" key="1">
    <citation type="journal article" date="2016" name="Nat. Commun.">
        <title>Thousands of microbial genomes shed light on interconnected biogeochemical processes in an aquifer system.</title>
        <authorList>
            <person name="Anantharaman K."/>
            <person name="Brown C.T."/>
            <person name="Hug L.A."/>
            <person name="Sharon I."/>
            <person name="Castelle C.J."/>
            <person name="Probst A.J."/>
            <person name="Thomas B.C."/>
            <person name="Singh A."/>
            <person name="Wilkins M.J."/>
            <person name="Karaoz U."/>
            <person name="Brodie E.L."/>
            <person name="Williams K.H."/>
            <person name="Hubbard S.S."/>
            <person name="Banfield J.F."/>
        </authorList>
    </citation>
    <scope>NUCLEOTIDE SEQUENCE [LARGE SCALE GENOMIC DNA]</scope>
</reference>
<evidence type="ECO:0000313" key="6">
    <source>
        <dbReference type="EMBL" id="OGY23409.1"/>
    </source>
</evidence>
<evidence type="ECO:0000259" key="5">
    <source>
        <dbReference type="Pfam" id="PF05157"/>
    </source>
</evidence>
<evidence type="ECO:0000259" key="4">
    <source>
        <dbReference type="Pfam" id="PF00437"/>
    </source>
</evidence>
<gene>
    <name evidence="6" type="ORF">A2172_04235</name>
</gene>
<dbReference type="Gene3D" id="3.30.450.90">
    <property type="match status" value="1"/>
</dbReference>
<dbReference type="Pfam" id="PF00437">
    <property type="entry name" value="T2SSE"/>
    <property type="match status" value="1"/>
</dbReference>
<name>A0A1G1W6W5_9BACT</name>
<dbReference type="GO" id="GO:0016887">
    <property type="term" value="F:ATP hydrolysis activity"/>
    <property type="evidence" value="ECO:0007669"/>
    <property type="project" value="TreeGrafter"/>
</dbReference>
<dbReference type="InterPro" id="IPR007831">
    <property type="entry name" value="T2SS_GspE_N"/>
</dbReference>
<dbReference type="GO" id="GO:0005886">
    <property type="term" value="C:plasma membrane"/>
    <property type="evidence" value="ECO:0007669"/>
    <property type="project" value="TreeGrafter"/>
</dbReference>
<evidence type="ECO:0000313" key="7">
    <source>
        <dbReference type="Proteomes" id="UP000176631"/>
    </source>
</evidence>
<dbReference type="Gene3D" id="3.30.300.160">
    <property type="entry name" value="Type II secretion system, protein E, N-terminal domain"/>
    <property type="match status" value="1"/>
</dbReference>
<dbReference type="FunFam" id="3.40.50.300:FF:000398">
    <property type="entry name" value="Type IV pilus assembly ATPase PilB"/>
    <property type="match status" value="1"/>
</dbReference>
<dbReference type="GO" id="GO:0005524">
    <property type="term" value="F:ATP binding"/>
    <property type="evidence" value="ECO:0007669"/>
    <property type="project" value="UniProtKB-KW"/>
</dbReference>
<dbReference type="PANTHER" id="PTHR30258">
    <property type="entry name" value="TYPE II SECRETION SYSTEM PROTEIN GSPE-RELATED"/>
    <property type="match status" value="1"/>
</dbReference>
<dbReference type="SUPFAM" id="SSF52540">
    <property type="entry name" value="P-loop containing nucleoside triphosphate hydrolases"/>
    <property type="match status" value="1"/>
</dbReference>
<dbReference type="CDD" id="cd01129">
    <property type="entry name" value="PulE-GspE-like"/>
    <property type="match status" value="1"/>
</dbReference>
<organism evidence="6 7">
    <name type="scientific">Candidatus Woykebacteria bacterium RBG_13_40_15</name>
    <dbReference type="NCBI Taxonomy" id="1802593"/>
    <lineage>
        <taxon>Bacteria</taxon>
        <taxon>Candidatus Woykeibacteriota</taxon>
    </lineage>
</organism>
<keyword evidence="2" id="KW-0547">Nucleotide-binding</keyword>
<feature type="domain" description="Bacterial type II secretion system protein E" evidence="4">
    <location>
        <begin position="182"/>
        <end position="586"/>
    </location>
</feature>
<dbReference type="EMBL" id="MHCP01000025">
    <property type="protein sequence ID" value="OGY23409.1"/>
    <property type="molecule type" value="Genomic_DNA"/>
</dbReference>
<dbReference type="Pfam" id="PF05157">
    <property type="entry name" value="MshEN"/>
    <property type="match status" value="1"/>
</dbReference>
<evidence type="ECO:0000256" key="2">
    <source>
        <dbReference type="ARBA" id="ARBA00022741"/>
    </source>
</evidence>
<keyword evidence="3" id="KW-0067">ATP-binding</keyword>
<comment type="similarity">
    <text evidence="1">Belongs to the GSP E family.</text>
</comment>
<feature type="domain" description="Type II secretion system protein GspE N-terminal" evidence="5">
    <location>
        <begin position="61"/>
        <end position="148"/>
    </location>
</feature>
<comment type="caution">
    <text evidence="6">The sequence shown here is derived from an EMBL/GenBank/DDBJ whole genome shotgun (WGS) entry which is preliminary data.</text>
</comment>
<dbReference type="STRING" id="1802593.A2172_04235"/>
<evidence type="ECO:0000256" key="3">
    <source>
        <dbReference type="ARBA" id="ARBA00022840"/>
    </source>
</evidence>
<protein>
    <recommendedName>
        <fullName evidence="8">AAA+ ATPase domain-containing protein</fullName>
    </recommendedName>
</protein>
<dbReference type="AlphaFoldDB" id="A0A1G1W6W5"/>
<dbReference type="Gene3D" id="3.40.50.300">
    <property type="entry name" value="P-loop containing nucleotide triphosphate hydrolases"/>
    <property type="match status" value="1"/>
</dbReference>
<dbReference type="InterPro" id="IPR037257">
    <property type="entry name" value="T2SS_E_N_sf"/>
</dbReference>
<evidence type="ECO:0000256" key="1">
    <source>
        <dbReference type="ARBA" id="ARBA00006611"/>
    </source>
</evidence>
<proteinExistence type="inferred from homology"/>
<dbReference type="InterPro" id="IPR027417">
    <property type="entry name" value="P-loop_NTPase"/>
</dbReference>
<sequence>MADVTEKGIEDILLEEGVLTKEKLSTVKMEAINSGKSADQIILSNNLATTEQITKARGTLLGINFVNPSSRPIPADLLNKIPEPVSRRYSLIPFQYDIASNTLSVAMSDPLDLQVLEFIEKKSGSAIKPFISTPELVNKAIKEQYAQSLTSEVSEALQEVSGTVEAKEELPDLGKVEEIVREAPASKIVSTLLEYAVKARASDIHIEPMEDRTRVRYRIDGILQERVVLPRKVHESLISRIKILSNLKIDEKRIPQDGRFSFKLRDNVVDLRIATLPTANGEKVVMRLLPKSGAPPTLADLGLRGMALKTFEENIVKPHGIILITGPTGSGKTTTLFATLSKINSPKINIVTLEDPVEYQIPGVNQVQINPQAGLTFASGLRSFLRQDPNVIMVGEIRDSETTALAIQASLTGHLVFSTLHTNSASGALPRLLDMGAETFLLTSSMNCVMAQRVVRKVCEDCKQAYDAPPQIEDDIKKALGNLLNIKHIELSSGEEKYLKELEAGAAKLKLYKGKGCDKCGGSGYIGRIAIFEVLAITEKIGRLILERAPAGKIEAQAVEDGMVRLMQDGYLKVMEGITSIEEVLRVARE</sequence>
<evidence type="ECO:0008006" key="8">
    <source>
        <dbReference type="Google" id="ProtNLM"/>
    </source>
</evidence>
<accession>A0A1G1W6W5</accession>
<dbReference type="InterPro" id="IPR001482">
    <property type="entry name" value="T2SS/T4SS_dom"/>
</dbReference>
<dbReference type="PANTHER" id="PTHR30258:SF1">
    <property type="entry name" value="PROTEIN TRANSPORT PROTEIN HOFB HOMOLOG"/>
    <property type="match status" value="1"/>
</dbReference>
<dbReference type="SUPFAM" id="SSF160246">
    <property type="entry name" value="EspE N-terminal domain-like"/>
    <property type="match status" value="1"/>
</dbReference>